<keyword evidence="5 8" id="KW-0812">Transmembrane</keyword>
<feature type="transmembrane region" description="Helical" evidence="8">
    <location>
        <begin position="185"/>
        <end position="204"/>
    </location>
</feature>
<dbReference type="InterPro" id="IPR038770">
    <property type="entry name" value="Na+/solute_symporter_sf"/>
</dbReference>
<evidence type="ECO:0000313" key="10">
    <source>
        <dbReference type="Proteomes" id="UP000199256"/>
    </source>
</evidence>
<comment type="similarity">
    <text evidence="2">Belongs to the auxin efflux carrier (TC 2.A.69) family.</text>
</comment>
<organism evidence="9 10">
    <name type="scientific">Ectothiorhodospira marina</name>
    <dbReference type="NCBI Taxonomy" id="1396821"/>
    <lineage>
        <taxon>Bacteria</taxon>
        <taxon>Pseudomonadati</taxon>
        <taxon>Pseudomonadota</taxon>
        <taxon>Gammaproteobacteria</taxon>
        <taxon>Chromatiales</taxon>
        <taxon>Ectothiorhodospiraceae</taxon>
        <taxon>Ectothiorhodospira</taxon>
    </lineage>
</organism>
<proteinExistence type="inferred from homology"/>
<evidence type="ECO:0000313" key="9">
    <source>
        <dbReference type="EMBL" id="SEL03626.1"/>
    </source>
</evidence>
<dbReference type="STRING" id="1396821.SAMN05444515_10874"/>
<dbReference type="AlphaFoldDB" id="A0A1H7LXC9"/>
<evidence type="ECO:0000256" key="6">
    <source>
        <dbReference type="ARBA" id="ARBA00022989"/>
    </source>
</evidence>
<dbReference type="PANTHER" id="PTHR36838:SF4">
    <property type="entry name" value="AUXIN EFFLUX CARRIER FAMILY PROTEIN"/>
    <property type="match status" value="1"/>
</dbReference>
<dbReference type="Proteomes" id="UP000199256">
    <property type="component" value="Unassembled WGS sequence"/>
</dbReference>
<keyword evidence="6 8" id="KW-1133">Transmembrane helix</keyword>
<evidence type="ECO:0000256" key="2">
    <source>
        <dbReference type="ARBA" id="ARBA00010145"/>
    </source>
</evidence>
<name>A0A1H7LXC9_9GAMM</name>
<feature type="transmembrane region" description="Helical" evidence="8">
    <location>
        <begin position="93"/>
        <end position="116"/>
    </location>
</feature>
<evidence type="ECO:0000256" key="1">
    <source>
        <dbReference type="ARBA" id="ARBA00004651"/>
    </source>
</evidence>
<keyword evidence="10" id="KW-1185">Reference proteome</keyword>
<dbReference type="Pfam" id="PF03547">
    <property type="entry name" value="Mem_trans"/>
    <property type="match status" value="1"/>
</dbReference>
<accession>A0A1H7LXC9</accession>
<feature type="transmembrane region" description="Helical" evidence="8">
    <location>
        <begin position="6"/>
        <end position="24"/>
    </location>
</feature>
<dbReference type="PANTHER" id="PTHR36838">
    <property type="entry name" value="AUXIN EFFLUX CARRIER FAMILY PROTEIN"/>
    <property type="match status" value="1"/>
</dbReference>
<evidence type="ECO:0000256" key="7">
    <source>
        <dbReference type="ARBA" id="ARBA00023136"/>
    </source>
</evidence>
<gene>
    <name evidence="9" type="ORF">SAMN05444515_10874</name>
</gene>
<evidence type="ECO:0000256" key="3">
    <source>
        <dbReference type="ARBA" id="ARBA00022448"/>
    </source>
</evidence>
<feature type="transmembrane region" description="Helical" evidence="8">
    <location>
        <begin position="36"/>
        <end position="52"/>
    </location>
</feature>
<dbReference type="RefSeq" id="WP_177169905.1">
    <property type="nucleotide sequence ID" value="NZ_FOAA01000008.1"/>
</dbReference>
<evidence type="ECO:0008006" key="11">
    <source>
        <dbReference type="Google" id="ProtNLM"/>
    </source>
</evidence>
<dbReference type="Gene3D" id="1.20.1530.20">
    <property type="match status" value="1"/>
</dbReference>
<dbReference type="GO" id="GO:0055085">
    <property type="term" value="P:transmembrane transport"/>
    <property type="evidence" value="ECO:0007669"/>
    <property type="project" value="InterPro"/>
</dbReference>
<protein>
    <recommendedName>
        <fullName evidence="11">Transporter</fullName>
    </recommendedName>
</protein>
<evidence type="ECO:0000256" key="5">
    <source>
        <dbReference type="ARBA" id="ARBA00022692"/>
    </source>
</evidence>
<feature type="transmembrane region" description="Helical" evidence="8">
    <location>
        <begin position="122"/>
        <end position="143"/>
    </location>
</feature>
<comment type="subcellular location">
    <subcellularLocation>
        <location evidence="1">Cell membrane</location>
        <topology evidence="1">Multi-pass membrane protein</topology>
    </subcellularLocation>
</comment>
<feature type="transmembrane region" description="Helical" evidence="8">
    <location>
        <begin position="155"/>
        <end position="173"/>
    </location>
</feature>
<keyword evidence="3" id="KW-0813">Transport</keyword>
<dbReference type="InterPro" id="IPR004776">
    <property type="entry name" value="Mem_transp_PIN-like"/>
</dbReference>
<evidence type="ECO:0000256" key="4">
    <source>
        <dbReference type="ARBA" id="ARBA00022475"/>
    </source>
</evidence>
<keyword evidence="4" id="KW-1003">Cell membrane</keyword>
<evidence type="ECO:0000256" key="8">
    <source>
        <dbReference type="SAM" id="Phobius"/>
    </source>
</evidence>
<sequence length="297" mass="31403">MTTLQILIPTFALIVAGFLLRRHAGFNPGFWSDLEWLIYYILFPALLFGSLARHPLEIQSAAGMIYTGFIFMLAGMALGYLGQRWMRLGQREFASAFQCAFRFNSYIGFAILGGLYGAEGVAVFAILTGFMVPLANVGAVWALARHGNHGLLRELARNPLVLSTFAGLAWSLSGWPLPTMIDTTLGFLGEAALPLGLIAVGAGLQLAGVGRHAPAIAYLTLVKLIAVPAISVGAAMLFGISGVYLAAALVLAALPTASSAYILAVRMGGDGQIVAALIATHTLAAAITLPLWLFLIQ</sequence>
<dbReference type="EMBL" id="FOAA01000008">
    <property type="protein sequence ID" value="SEL03626.1"/>
    <property type="molecule type" value="Genomic_DNA"/>
</dbReference>
<keyword evidence="7 8" id="KW-0472">Membrane</keyword>
<dbReference type="GO" id="GO:0005886">
    <property type="term" value="C:plasma membrane"/>
    <property type="evidence" value="ECO:0007669"/>
    <property type="project" value="UniProtKB-SubCell"/>
</dbReference>
<feature type="transmembrane region" description="Helical" evidence="8">
    <location>
        <begin position="216"/>
        <end position="238"/>
    </location>
</feature>
<reference evidence="10" key="1">
    <citation type="submission" date="2016-10" db="EMBL/GenBank/DDBJ databases">
        <authorList>
            <person name="Varghese N."/>
            <person name="Submissions S."/>
        </authorList>
    </citation>
    <scope>NUCLEOTIDE SEQUENCE [LARGE SCALE GENOMIC DNA]</scope>
    <source>
        <strain evidence="10">DSM 241</strain>
    </source>
</reference>
<feature type="transmembrane region" description="Helical" evidence="8">
    <location>
        <begin position="273"/>
        <end position="295"/>
    </location>
</feature>
<feature type="transmembrane region" description="Helical" evidence="8">
    <location>
        <begin position="244"/>
        <end position="264"/>
    </location>
</feature>
<feature type="transmembrane region" description="Helical" evidence="8">
    <location>
        <begin position="58"/>
        <end position="81"/>
    </location>
</feature>